<gene>
    <name evidence="3" type="ORF">GWI33_003448</name>
</gene>
<feature type="domain" description="DH" evidence="2">
    <location>
        <begin position="1068"/>
        <end position="1237"/>
    </location>
</feature>
<feature type="compositionally biased region" description="Basic and acidic residues" evidence="1">
    <location>
        <begin position="40"/>
        <end position="50"/>
    </location>
</feature>
<feature type="compositionally biased region" description="Basic and acidic residues" evidence="1">
    <location>
        <begin position="1373"/>
        <end position="1394"/>
    </location>
</feature>
<dbReference type="EMBL" id="JAACXV010000019">
    <property type="protein sequence ID" value="KAF7286877.1"/>
    <property type="molecule type" value="Genomic_DNA"/>
</dbReference>
<dbReference type="SUPFAM" id="SSF50729">
    <property type="entry name" value="PH domain-like"/>
    <property type="match status" value="1"/>
</dbReference>
<evidence type="ECO:0000256" key="1">
    <source>
        <dbReference type="SAM" id="MobiDB-lite"/>
    </source>
</evidence>
<dbReference type="Pfam" id="PF22697">
    <property type="entry name" value="SOS1_NGEF_PH"/>
    <property type="match status" value="1"/>
</dbReference>
<dbReference type="Pfam" id="PF00621">
    <property type="entry name" value="RhoGEF"/>
    <property type="match status" value="1"/>
</dbReference>
<comment type="caution">
    <text evidence="3">The sequence shown here is derived from an EMBL/GenBank/DDBJ whole genome shotgun (WGS) entry which is preliminary data.</text>
</comment>
<feature type="region of interest" description="Disordered" evidence="1">
    <location>
        <begin position="979"/>
        <end position="1003"/>
    </location>
</feature>
<dbReference type="InterPro" id="IPR035899">
    <property type="entry name" value="DBL_dom_sf"/>
</dbReference>
<accession>A0A834ITI4</accession>
<keyword evidence="4" id="KW-1185">Reference proteome</keyword>
<dbReference type="Proteomes" id="UP000625711">
    <property type="component" value="Unassembled WGS sequence"/>
</dbReference>
<protein>
    <recommendedName>
        <fullName evidence="2">DH domain-containing protein</fullName>
    </recommendedName>
</protein>
<dbReference type="Gene3D" id="2.30.29.30">
    <property type="entry name" value="Pleckstrin-homology domain (PH domain)/Phosphotyrosine-binding domain (PTB)"/>
    <property type="match status" value="1"/>
</dbReference>
<evidence type="ECO:0000313" key="4">
    <source>
        <dbReference type="Proteomes" id="UP000625711"/>
    </source>
</evidence>
<dbReference type="SMART" id="SM00325">
    <property type="entry name" value="RhoGEF"/>
    <property type="match status" value="1"/>
</dbReference>
<dbReference type="OrthoDB" id="6152532at2759"/>
<dbReference type="InterPro" id="IPR055251">
    <property type="entry name" value="SOS1_NGEF_PH"/>
</dbReference>
<dbReference type="InterPro" id="IPR011993">
    <property type="entry name" value="PH-like_dom_sf"/>
</dbReference>
<dbReference type="PROSITE" id="PS50010">
    <property type="entry name" value="DH_2"/>
    <property type="match status" value="1"/>
</dbReference>
<dbReference type="InterPro" id="IPR000219">
    <property type="entry name" value="DH_dom"/>
</dbReference>
<feature type="compositionally biased region" description="Polar residues" evidence="1">
    <location>
        <begin position="52"/>
        <end position="64"/>
    </location>
</feature>
<dbReference type="SUPFAM" id="SSF48065">
    <property type="entry name" value="DBL homology domain (DH-domain)"/>
    <property type="match status" value="1"/>
</dbReference>
<feature type="region of interest" description="Disordered" evidence="1">
    <location>
        <begin position="40"/>
        <end position="64"/>
    </location>
</feature>
<evidence type="ECO:0000259" key="2">
    <source>
        <dbReference type="PROSITE" id="PS50010"/>
    </source>
</evidence>
<sequence length="1405" mass="164204">MSNKKSCNALLYNNADNLSLRLKHNIFIDKTQAHDRQSISEEIMSNKDQKTLGGSNENKLKNSATSTVKKPLFMNKSENRLRQNKVQRRQIGIMMKGRSVKEITKAFEGFVKENNNDDRLNYHKSLTEEAGRQDERMLKNEIDSNLNLLMERISFEDVKNKKHDEYHTELERMGYEEPEAKHLLDMNYKLSSSTSLCKNYENLSLGLKNKSCTGKSKVHNEEILYEISKERMSNEDTGAVGGSNENKQKSSEDSTTGIRKLSFMNNAERRNKVQIKLADIFMRKRSVKELASNFESAQETNNNTEIENYRKNFTQETETQNKNILKDGFDSNLFLSMESEHKKYDEENKPDGIYKTQTHDKDISYKKFEERVSNEDIKTLTETNEDVQLRKSSANKKTSFVNNAESRLRNIKMRQRRRTGILMKEKSVKEIANNFESFREANYNGKIENYRQNILEEMDKENERMLNDGFDSNLCLSMVNLSNEDVHYDEHYVQDEKLRDIKGIYKTQTHDKDISYKKFEERVSNEDIKTLTESNEHAQFRKCSANKKTSFVNNAESRLRNIKTRQRRRTGILMKEKSVKEIANNFEGFREAKYNGKIENYRQNILKEMDKENERMLNDGFDSNLYLSIANLSNEDVHYDEHYVQDEKLRDIEGKQTEENYEKYEDQLVACTSNLQKSNLEFNITENENEKGFSDQIDIFYENVSVFNGGSESNNLNITEGGKDDNFSGQMKDIYGNISAVSDYSESVNLNIIEREKEEEFSDQTEHMYENDSVFSGGFESNHLKRNSISSASTAEYIECWMNRKKSEAYDKDDEKLVNFTAEENEEDFSDQSEPIYENILGFSSGSKSNNVNLTETEKEEDSDEMEHIYEHVSYGGSESNNFETSSTYSTTSAESIEYWMDRKNSEPHNNIYDELPACSSNLSKSTPNFNSTTIKESESNMENIYENMLVFSGVSESNDIEKSRRCSTKSTKSMGYRIKEERQERHDTSPSKRYRRSDPIKDEKDIVRIDRVPYSENSVSQEANVSNFKHNEIIIREAEESSNNTMSFQYSERESQITNTSTAEKKGIKYILEEILKTEITYVYGIESLFRDYYGFLHEHSPEKVNIIFGNIGKIYKLQVNFLRTLERHSSELDKITRAFIDYEELFKLYPKYMRNASKSNAAVESLHDILKKRQEELNNILNISAYLITPVQRLGRYTLFFENIIKALNKDNLPTKQAELALGIVRKYMREGDDAVVIDSIEGSPIDSQDYGTFITKDKFTLLKPKRLDSTVYLFENIIVFTIEYRKDRFTYYKSILTNNLGMGTSSENHIRLIDYEKKRCLRTRAEIVLEAKSSEIEYKWTHEIQKILWNQLHKVKAKFLTDYYNKPHTETQRKDEMKNSVKENTDNKKDINPGNSRFYLLM</sequence>
<proteinExistence type="predicted"/>
<dbReference type="GO" id="GO:0005085">
    <property type="term" value="F:guanyl-nucleotide exchange factor activity"/>
    <property type="evidence" value="ECO:0007669"/>
    <property type="project" value="InterPro"/>
</dbReference>
<name>A0A834ITI4_RHYFE</name>
<organism evidence="3 4">
    <name type="scientific">Rhynchophorus ferrugineus</name>
    <name type="common">Red palm weevil</name>
    <name type="synonym">Curculio ferrugineus</name>
    <dbReference type="NCBI Taxonomy" id="354439"/>
    <lineage>
        <taxon>Eukaryota</taxon>
        <taxon>Metazoa</taxon>
        <taxon>Ecdysozoa</taxon>
        <taxon>Arthropoda</taxon>
        <taxon>Hexapoda</taxon>
        <taxon>Insecta</taxon>
        <taxon>Pterygota</taxon>
        <taxon>Neoptera</taxon>
        <taxon>Endopterygota</taxon>
        <taxon>Coleoptera</taxon>
        <taxon>Polyphaga</taxon>
        <taxon>Cucujiformia</taxon>
        <taxon>Curculionidae</taxon>
        <taxon>Dryophthorinae</taxon>
        <taxon>Rhynchophorus</taxon>
    </lineage>
</organism>
<evidence type="ECO:0000313" key="3">
    <source>
        <dbReference type="EMBL" id="KAF7286877.1"/>
    </source>
</evidence>
<feature type="region of interest" description="Disordered" evidence="1">
    <location>
        <begin position="1373"/>
        <end position="1398"/>
    </location>
</feature>
<reference evidence="3" key="1">
    <citation type="submission" date="2020-08" db="EMBL/GenBank/DDBJ databases">
        <title>Genome sequencing and assembly of the red palm weevil Rhynchophorus ferrugineus.</title>
        <authorList>
            <person name="Dias G.B."/>
            <person name="Bergman C.M."/>
            <person name="Manee M."/>
        </authorList>
    </citation>
    <scope>NUCLEOTIDE SEQUENCE</scope>
    <source>
        <strain evidence="3">AA-2017</strain>
        <tissue evidence="3">Whole larva</tissue>
    </source>
</reference>
<dbReference type="InterPro" id="IPR052231">
    <property type="entry name" value="Rho_GEF_signaling-related"/>
</dbReference>
<dbReference type="PANTHER" id="PTHR45845">
    <property type="entry name" value="RHO GUANINE NUCLEOTIDE EXCHANGE FACTOR-RELATED"/>
    <property type="match status" value="1"/>
</dbReference>
<dbReference type="Gene3D" id="1.20.900.10">
    <property type="entry name" value="Dbl homology (DH) domain"/>
    <property type="match status" value="1"/>
</dbReference>
<dbReference type="PANTHER" id="PTHR45845:SF2">
    <property type="entry name" value="RIKEN CDNA D630003M21 GENE"/>
    <property type="match status" value="1"/>
</dbReference>
<feature type="region of interest" description="Disordered" evidence="1">
    <location>
        <begin position="234"/>
        <end position="256"/>
    </location>
</feature>